<comment type="similarity">
    <text evidence="1">Belongs to the bacterial solute-binding protein 3 family.</text>
</comment>
<dbReference type="InterPro" id="IPR001638">
    <property type="entry name" value="Solute-binding_3/MltF_N"/>
</dbReference>
<dbReference type="PANTHER" id="PTHR30085:SF6">
    <property type="entry name" value="ABC TRANSPORTER GLUTAMINE-BINDING PROTEIN GLNH"/>
    <property type="match status" value="1"/>
</dbReference>
<gene>
    <name evidence="7" type="ORF">EDD28_1442</name>
</gene>
<evidence type="ECO:0000313" key="8">
    <source>
        <dbReference type="Proteomes" id="UP000275356"/>
    </source>
</evidence>
<evidence type="ECO:0000313" key="7">
    <source>
        <dbReference type="EMBL" id="ROR96850.1"/>
    </source>
</evidence>
<accession>A0A3N2DAM8</accession>
<dbReference type="GO" id="GO:0030288">
    <property type="term" value="C:outer membrane-bounded periplasmic space"/>
    <property type="evidence" value="ECO:0007669"/>
    <property type="project" value="TreeGrafter"/>
</dbReference>
<evidence type="ECO:0000256" key="5">
    <source>
        <dbReference type="SAM" id="SignalP"/>
    </source>
</evidence>
<protein>
    <submittedName>
        <fullName evidence="7">Amino acid ABC transporter substrate-binding protein (PAAT family)</fullName>
    </submittedName>
</protein>
<feature type="signal peptide" evidence="5">
    <location>
        <begin position="1"/>
        <end position="20"/>
    </location>
</feature>
<feature type="domain" description="Solute-binding protein family 3/N-terminal" evidence="6">
    <location>
        <begin position="96"/>
        <end position="319"/>
    </location>
</feature>
<dbReference type="GO" id="GO:0005576">
    <property type="term" value="C:extracellular region"/>
    <property type="evidence" value="ECO:0007669"/>
    <property type="project" value="TreeGrafter"/>
</dbReference>
<proteinExistence type="inferred from homology"/>
<dbReference type="PANTHER" id="PTHR30085">
    <property type="entry name" value="AMINO ACID ABC TRANSPORTER PERMEASE"/>
    <property type="match status" value="1"/>
</dbReference>
<dbReference type="Proteomes" id="UP000275356">
    <property type="component" value="Unassembled WGS sequence"/>
</dbReference>
<comment type="caution">
    <text evidence="7">The sequence shown here is derived from an EMBL/GenBank/DDBJ whole genome shotgun (WGS) entry which is preliminary data.</text>
</comment>
<dbReference type="CDD" id="cd13690">
    <property type="entry name" value="PBP2_GluB"/>
    <property type="match status" value="1"/>
</dbReference>
<keyword evidence="2" id="KW-0813">Transport</keyword>
<dbReference type="OrthoDB" id="9807888at2"/>
<feature type="region of interest" description="Disordered" evidence="4">
    <location>
        <begin position="25"/>
        <end position="54"/>
    </location>
</feature>
<name>A0A3N2DAM8_9MICO</name>
<dbReference type="Gene3D" id="3.40.190.10">
    <property type="entry name" value="Periplasmic binding protein-like II"/>
    <property type="match status" value="2"/>
</dbReference>
<organism evidence="7 8">
    <name type="scientific">Salana multivorans</name>
    <dbReference type="NCBI Taxonomy" id="120377"/>
    <lineage>
        <taxon>Bacteria</taxon>
        <taxon>Bacillati</taxon>
        <taxon>Actinomycetota</taxon>
        <taxon>Actinomycetes</taxon>
        <taxon>Micrococcales</taxon>
        <taxon>Beutenbergiaceae</taxon>
        <taxon>Salana</taxon>
    </lineage>
</organism>
<feature type="chain" id="PRO_5039324843" evidence="5">
    <location>
        <begin position="21"/>
        <end position="337"/>
    </location>
</feature>
<dbReference type="InterPro" id="IPR051455">
    <property type="entry name" value="Bact_solute-bind_prot3"/>
</dbReference>
<sequence>MKATRIVAAGAAALVALGLAACGPESTPPDTSTDATAGGDGTTSASTDSGSGEGTGVVGGALDVAAYDEIIAKGPVADDAAVAASEWASAIKAEGKLRVGGTETSNLFSLLDPSTKTVRGFDAGLSQLLAQYILGEPTTELTQVSVDTREELIVNGDVDTTIATYSITPERAERIDFAGPYYGSQAAILVKADNTDITSLADLAGKTVATQAGSTGETLLETEAPDADVLALPDHAQALESVVNGNADAYVIDQTLLLNAVLQQEGAVKIVGEPFGPVDLYGIGVLKGSDATEFVNTFLQQIIDDGLWAELWTVTIGDRTGVTEVPAPPTVGETGLS</sequence>
<dbReference type="SMART" id="SM00062">
    <property type="entry name" value="PBPb"/>
    <property type="match status" value="1"/>
</dbReference>
<keyword evidence="3 5" id="KW-0732">Signal</keyword>
<reference evidence="7 8" key="1">
    <citation type="submission" date="2018-11" db="EMBL/GenBank/DDBJ databases">
        <title>Sequencing the genomes of 1000 actinobacteria strains.</title>
        <authorList>
            <person name="Klenk H.-P."/>
        </authorList>
    </citation>
    <scope>NUCLEOTIDE SEQUENCE [LARGE SCALE GENOMIC DNA]</scope>
    <source>
        <strain evidence="7 8">DSM 13521</strain>
    </source>
</reference>
<evidence type="ECO:0000256" key="3">
    <source>
        <dbReference type="ARBA" id="ARBA00022729"/>
    </source>
</evidence>
<dbReference type="SUPFAM" id="SSF53850">
    <property type="entry name" value="Periplasmic binding protein-like II"/>
    <property type="match status" value="1"/>
</dbReference>
<dbReference type="EMBL" id="RKHQ01000001">
    <property type="protein sequence ID" value="ROR96850.1"/>
    <property type="molecule type" value="Genomic_DNA"/>
</dbReference>
<dbReference type="AlphaFoldDB" id="A0A3N2DAM8"/>
<dbReference type="PROSITE" id="PS51257">
    <property type="entry name" value="PROKAR_LIPOPROTEIN"/>
    <property type="match status" value="1"/>
</dbReference>
<dbReference type="RefSeq" id="WP_123738972.1">
    <property type="nucleotide sequence ID" value="NZ_CALFQU010000029.1"/>
</dbReference>
<evidence type="ECO:0000256" key="4">
    <source>
        <dbReference type="SAM" id="MobiDB-lite"/>
    </source>
</evidence>
<feature type="compositionally biased region" description="Low complexity" evidence="4">
    <location>
        <begin position="30"/>
        <end position="50"/>
    </location>
</feature>
<evidence type="ECO:0000256" key="1">
    <source>
        <dbReference type="ARBA" id="ARBA00010333"/>
    </source>
</evidence>
<evidence type="ECO:0000256" key="2">
    <source>
        <dbReference type="ARBA" id="ARBA00022448"/>
    </source>
</evidence>
<evidence type="ECO:0000259" key="6">
    <source>
        <dbReference type="SMART" id="SM00062"/>
    </source>
</evidence>
<dbReference type="Pfam" id="PF00497">
    <property type="entry name" value="SBP_bac_3"/>
    <property type="match status" value="1"/>
</dbReference>
<keyword evidence="8" id="KW-1185">Reference proteome</keyword>
<dbReference type="GO" id="GO:0006865">
    <property type="term" value="P:amino acid transport"/>
    <property type="evidence" value="ECO:0007669"/>
    <property type="project" value="TreeGrafter"/>
</dbReference>